<evidence type="ECO:0000313" key="1">
    <source>
        <dbReference type="EMBL" id="ADO99835.1"/>
    </source>
</evidence>
<gene>
    <name evidence="1" type="ORF">PHM2_057</name>
</gene>
<dbReference type="Proteomes" id="UP000006538">
    <property type="component" value="Segment"/>
</dbReference>
<name>E3SSQ7_9CAUD</name>
<reference evidence="1 2" key="1">
    <citation type="journal article" date="2010" name="Environ. Microbiol.">
        <title>Genomic analysis of oceanic cyanobacterial myoviruses compared with T4-like myoviruses from diverse hosts and environments.</title>
        <authorList>
            <person name="Sullivan M.B."/>
            <person name="Huang K.H."/>
            <person name="Ignacio-Espinoza J.C."/>
            <person name="Berlin A.M."/>
            <person name="Kelly L."/>
            <person name="Weigele P.R."/>
            <person name="DeFrancesco A.S."/>
            <person name="Kern S.E."/>
            <person name="Thompson L.R."/>
            <person name="Young S."/>
            <person name="Yandava C."/>
            <person name="Fu R."/>
            <person name="Krastins B."/>
            <person name="Chase M."/>
            <person name="Sarracino D."/>
            <person name="Osburne M.S."/>
            <person name="Henn M.R."/>
            <person name="Chisholm S.W."/>
        </authorList>
    </citation>
    <scope>NUCLEOTIDE SEQUENCE [LARGE SCALE GENOMIC DNA]</scope>
    <source>
        <strain evidence="1">M4-259</strain>
    </source>
</reference>
<protein>
    <submittedName>
        <fullName evidence="1">Uncharacterized protein</fullName>
    </submittedName>
</protein>
<proteinExistence type="predicted"/>
<dbReference type="EMBL" id="GU075905">
    <property type="protein sequence ID" value="ADO99835.1"/>
    <property type="molecule type" value="Genomic_DNA"/>
</dbReference>
<dbReference type="KEGG" id="vg:10327928"/>
<dbReference type="OrthoDB" id="27987at10239"/>
<organism evidence="1 2">
    <name type="scientific">Prochlorococcus phage P-HM2</name>
    <dbReference type="NCBI Taxonomy" id="445696"/>
    <lineage>
        <taxon>Viruses</taxon>
        <taxon>Duplodnaviria</taxon>
        <taxon>Heunggongvirae</taxon>
        <taxon>Uroviricota</taxon>
        <taxon>Caudoviricetes</taxon>
        <taxon>Eurybiavirus</taxon>
        <taxon>Eurybiavirus PHM2</taxon>
    </lineage>
</organism>
<dbReference type="RefSeq" id="YP_004323426.1">
    <property type="nucleotide sequence ID" value="NC_015284.1"/>
</dbReference>
<evidence type="ECO:0000313" key="2">
    <source>
        <dbReference type="Proteomes" id="UP000006538"/>
    </source>
</evidence>
<sequence>MKKVSFSFILDNLTELGWDYTCGRMSRSGMEIYDGIMRHVGVLGDTEHWNEDVYSDSNGNW</sequence>
<dbReference type="GeneID" id="10327928"/>
<accession>E3SSQ7</accession>
<keyword evidence="2" id="KW-1185">Reference proteome</keyword>